<comment type="caution">
    <text evidence="1">The sequence shown here is derived from an EMBL/GenBank/DDBJ whole genome shotgun (WGS) entry which is preliminary data.</text>
</comment>
<protein>
    <submittedName>
        <fullName evidence="1">Uncharacterized protein</fullName>
    </submittedName>
</protein>
<dbReference type="VEuPathDB" id="MicrosporidiaDB:HERIO_2429"/>
<accession>A0A1X0Q701</accession>
<sequence>MNFNNKDLFNKASKDTRDLEDNIDDEIKLIDELEDSVIDNPFLRKPLNNSLIEDSEKEENLVKPAEDNLNIFSSDSVKKSNSSKKREECSFLTKNTQVPKKAVIKEVTPDNNNIFNNITLKYWDEEYITMGTGYIEIKDDIMTFIRDGLFTRLLSVRLSKGFLKRNGNSIDFTTQKGKYRFEFKEGIDEFIKTFSIYFN</sequence>
<organism evidence="1 2">
    <name type="scientific">Hepatospora eriocheir</name>
    <dbReference type="NCBI Taxonomy" id="1081669"/>
    <lineage>
        <taxon>Eukaryota</taxon>
        <taxon>Fungi</taxon>
        <taxon>Fungi incertae sedis</taxon>
        <taxon>Microsporidia</taxon>
        <taxon>Hepatosporidae</taxon>
        <taxon>Hepatospora</taxon>
    </lineage>
</organism>
<keyword evidence="2" id="KW-1185">Reference proteome</keyword>
<name>A0A1X0Q701_9MICR</name>
<evidence type="ECO:0000313" key="1">
    <source>
        <dbReference type="EMBL" id="ORD95522.1"/>
    </source>
</evidence>
<dbReference type="Proteomes" id="UP000192356">
    <property type="component" value="Unassembled WGS sequence"/>
</dbReference>
<reference evidence="1 2" key="1">
    <citation type="journal article" date="2017" name="Environ. Microbiol.">
        <title>Decay of the glycolytic pathway and adaptation to intranuclear parasitism within Enterocytozoonidae microsporidia.</title>
        <authorList>
            <person name="Wiredu Boakye D."/>
            <person name="Jaroenlak P."/>
            <person name="Prachumwat A."/>
            <person name="Williams T.A."/>
            <person name="Bateman K.S."/>
            <person name="Itsathitphaisarn O."/>
            <person name="Sritunyalucksana K."/>
            <person name="Paszkiewicz K.H."/>
            <person name="Moore K.A."/>
            <person name="Stentiford G.D."/>
            <person name="Williams B.A."/>
        </authorList>
    </citation>
    <scope>NUCLEOTIDE SEQUENCE [LARGE SCALE GENOMIC DNA]</scope>
    <source>
        <strain evidence="1 2">GB1</strain>
    </source>
</reference>
<evidence type="ECO:0000313" key="2">
    <source>
        <dbReference type="Proteomes" id="UP000192356"/>
    </source>
</evidence>
<gene>
    <name evidence="1" type="ORF">HERIO_2429</name>
</gene>
<dbReference type="EMBL" id="LVKB01000274">
    <property type="protein sequence ID" value="ORD95522.1"/>
    <property type="molecule type" value="Genomic_DNA"/>
</dbReference>
<dbReference type="AlphaFoldDB" id="A0A1X0Q701"/>
<proteinExistence type="predicted"/>
<dbReference type="VEuPathDB" id="MicrosporidiaDB:A0H76_1592"/>